<dbReference type="InterPro" id="IPR005490">
    <property type="entry name" value="LD_TPept_cat_dom"/>
</dbReference>
<evidence type="ECO:0000256" key="5">
    <source>
        <dbReference type="ARBA" id="ARBA00023316"/>
    </source>
</evidence>
<keyword evidence="3 6" id="KW-0133">Cell shape</keyword>
<dbReference type="Pfam" id="PF01476">
    <property type="entry name" value="LysM"/>
    <property type="match status" value="2"/>
</dbReference>
<keyword evidence="5 6" id="KW-0961">Cell wall biogenesis/degradation</keyword>
<dbReference type="SUPFAM" id="SSF141523">
    <property type="entry name" value="L,D-transpeptidase catalytic domain-like"/>
    <property type="match status" value="1"/>
</dbReference>
<feature type="domain" description="L,D-TPase catalytic" evidence="8">
    <location>
        <begin position="123"/>
        <end position="230"/>
    </location>
</feature>
<evidence type="ECO:0000313" key="10">
    <source>
        <dbReference type="Proteomes" id="UP000019109"/>
    </source>
</evidence>
<dbReference type="AlphaFoldDB" id="W4V5E8"/>
<proteinExistence type="predicted"/>
<dbReference type="UniPathway" id="UPA00219"/>
<comment type="caution">
    <text evidence="6">Lacks conserved residue(s) required for the propagation of feature annotation.</text>
</comment>
<evidence type="ECO:0000313" key="9">
    <source>
        <dbReference type="EMBL" id="GAE88397.1"/>
    </source>
</evidence>
<dbReference type="PANTHER" id="PTHR33734">
    <property type="entry name" value="LYSM DOMAIN-CONTAINING GPI-ANCHORED PROTEIN 2"/>
    <property type="match status" value="1"/>
</dbReference>
<evidence type="ECO:0000256" key="3">
    <source>
        <dbReference type="ARBA" id="ARBA00022960"/>
    </source>
</evidence>
<keyword evidence="4 6" id="KW-0573">Peptidoglycan synthesis</keyword>
<accession>W4V5E8</accession>
<name>W4V5E8_9FIRM</name>
<feature type="domain" description="LysM" evidence="7">
    <location>
        <begin position="14"/>
        <end position="58"/>
    </location>
</feature>
<dbReference type="Gene3D" id="2.40.440.10">
    <property type="entry name" value="L,D-transpeptidase catalytic domain-like"/>
    <property type="match status" value="1"/>
</dbReference>
<keyword evidence="10" id="KW-1185">Reference proteome</keyword>
<evidence type="ECO:0000256" key="2">
    <source>
        <dbReference type="ARBA" id="ARBA00022679"/>
    </source>
</evidence>
<dbReference type="GO" id="GO:0008932">
    <property type="term" value="F:lytic endotransglycosylase activity"/>
    <property type="evidence" value="ECO:0007669"/>
    <property type="project" value="TreeGrafter"/>
</dbReference>
<dbReference type="GO" id="GO:0016740">
    <property type="term" value="F:transferase activity"/>
    <property type="evidence" value="ECO:0007669"/>
    <property type="project" value="UniProtKB-KW"/>
</dbReference>
<dbReference type="GO" id="GO:0009252">
    <property type="term" value="P:peptidoglycan biosynthetic process"/>
    <property type="evidence" value="ECO:0007669"/>
    <property type="project" value="UniProtKB-UniPathway"/>
</dbReference>
<dbReference type="PROSITE" id="PS51782">
    <property type="entry name" value="LYSM"/>
    <property type="match status" value="2"/>
</dbReference>
<evidence type="ECO:0000259" key="8">
    <source>
        <dbReference type="PROSITE" id="PS52029"/>
    </source>
</evidence>
<evidence type="ECO:0000256" key="6">
    <source>
        <dbReference type="PROSITE-ProRule" id="PRU01373"/>
    </source>
</evidence>
<dbReference type="STRING" id="1294263.JCM21531_1839"/>
<dbReference type="SUPFAM" id="SSF54106">
    <property type="entry name" value="LysM domain"/>
    <property type="match status" value="2"/>
</dbReference>
<dbReference type="PROSITE" id="PS52029">
    <property type="entry name" value="LD_TPASE"/>
    <property type="match status" value="1"/>
</dbReference>
<dbReference type="RefSeq" id="WP_038288455.1">
    <property type="nucleotide sequence ID" value="NZ_BAVR01000018.1"/>
</dbReference>
<dbReference type="Proteomes" id="UP000019109">
    <property type="component" value="Unassembled WGS sequence"/>
</dbReference>
<dbReference type="PANTHER" id="PTHR33734:SF22">
    <property type="entry name" value="MEMBRANE-BOUND LYTIC MUREIN TRANSGLYCOSYLASE D"/>
    <property type="match status" value="1"/>
</dbReference>
<dbReference type="CDD" id="cd00118">
    <property type="entry name" value="LysM"/>
    <property type="match status" value="2"/>
</dbReference>
<dbReference type="GO" id="GO:0071555">
    <property type="term" value="P:cell wall organization"/>
    <property type="evidence" value="ECO:0007669"/>
    <property type="project" value="UniProtKB-UniRule"/>
</dbReference>
<dbReference type="Pfam" id="PF03734">
    <property type="entry name" value="YkuD"/>
    <property type="match status" value="1"/>
</dbReference>
<dbReference type="EMBL" id="BAVR01000018">
    <property type="protein sequence ID" value="GAE88397.1"/>
    <property type="molecule type" value="Genomic_DNA"/>
</dbReference>
<dbReference type="SMART" id="SM00257">
    <property type="entry name" value="LysM"/>
    <property type="match status" value="2"/>
</dbReference>
<comment type="caution">
    <text evidence="9">The sequence shown here is derived from an EMBL/GenBank/DDBJ whole genome shotgun (WGS) entry which is preliminary data.</text>
</comment>
<comment type="pathway">
    <text evidence="1 6">Cell wall biogenesis; peptidoglycan biosynthesis.</text>
</comment>
<organism evidence="9 10">
    <name type="scientific">Acetivibrio straminisolvens JCM 21531</name>
    <dbReference type="NCBI Taxonomy" id="1294263"/>
    <lineage>
        <taxon>Bacteria</taxon>
        <taxon>Bacillati</taxon>
        <taxon>Bacillota</taxon>
        <taxon>Clostridia</taxon>
        <taxon>Eubacteriales</taxon>
        <taxon>Oscillospiraceae</taxon>
        <taxon>Acetivibrio</taxon>
    </lineage>
</organism>
<dbReference type="InterPro" id="IPR036779">
    <property type="entry name" value="LysM_dom_sf"/>
</dbReference>
<dbReference type="InterPro" id="IPR018392">
    <property type="entry name" value="LysM"/>
</dbReference>
<gene>
    <name evidence="9" type="ORF">JCM21531_1839</name>
</gene>
<reference evidence="9" key="1">
    <citation type="journal article" date="2014" name="Genome Announc.">
        <title>Draft Genome Sequence of Clostridium straminisolvens Strain JCM 21531T, Isolated from a Cellulose-Degrading Bacterial Community.</title>
        <authorList>
            <person name="Yuki M."/>
            <person name="Oshima K."/>
            <person name="Suda W."/>
            <person name="Sakamoto M."/>
            <person name="Kitamura K."/>
            <person name="Iida T."/>
            <person name="Hattori M."/>
            <person name="Ohkuma M."/>
        </authorList>
    </citation>
    <scope>NUCLEOTIDE SEQUENCE [LARGE SCALE GENOMIC DNA]</scope>
    <source>
        <strain evidence="9">JCM 21531</strain>
    </source>
</reference>
<keyword evidence="2" id="KW-0808">Transferase</keyword>
<evidence type="ECO:0000256" key="1">
    <source>
        <dbReference type="ARBA" id="ARBA00004752"/>
    </source>
</evidence>
<dbReference type="OrthoDB" id="9811296at2"/>
<evidence type="ECO:0000256" key="4">
    <source>
        <dbReference type="ARBA" id="ARBA00022984"/>
    </source>
</evidence>
<dbReference type="Gene3D" id="3.10.350.10">
    <property type="entry name" value="LysM domain"/>
    <property type="match status" value="2"/>
</dbReference>
<protein>
    <submittedName>
        <fullName evidence="9">Uncharacterized protein</fullName>
    </submittedName>
</protein>
<feature type="domain" description="LysM" evidence="7">
    <location>
        <begin position="72"/>
        <end position="116"/>
    </location>
</feature>
<sequence>MFSYYQRQCPAGFVPYTIKAGDTLAAIARTYGATVQDIINTNPDINPYSLRIGQQICIPLTLQIYPSCPTTNYYVVRPEDTLDSIAAYFNITPLQLLYSNYGIDLNDLYVDQILCIPVAPPPITVNVNVAERTLTVYRDRSVYRTYRIALENPASPIPRGRFTVLNKQVDPGVEMGARWIGLSEAGFGIHGTNTPEFIDVVSTSNSIVMSNKDISELFNLVPVGTTVTVS</sequence>
<dbReference type="CDD" id="cd16913">
    <property type="entry name" value="YkuD_like"/>
    <property type="match status" value="1"/>
</dbReference>
<evidence type="ECO:0000259" key="7">
    <source>
        <dbReference type="PROSITE" id="PS51782"/>
    </source>
</evidence>
<dbReference type="GO" id="GO:0008360">
    <property type="term" value="P:regulation of cell shape"/>
    <property type="evidence" value="ECO:0007669"/>
    <property type="project" value="UniProtKB-UniRule"/>
</dbReference>
<dbReference type="InterPro" id="IPR038063">
    <property type="entry name" value="Transpep_catalytic_dom"/>
</dbReference>